<reference evidence="2 3" key="1">
    <citation type="submission" date="2016-03" db="EMBL/GenBank/DDBJ databases">
        <title>Fine-scale spatial genetic structure of a fungal parasite of coffee scale insects.</title>
        <authorList>
            <person name="Jackson D."/>
            <person name="Zemenick K.A."/>
            <person name="Malloure B."/>
            <person name="Quandt C.A."/>
            <person name="James T.Y."/>
        </authorList>
    </citation>
    <scope>NUCLEOTIDE SEQUENCE [LARGE SCALE GENOMIC DNA]</scope>
    <source>
        <strain evidence="2 3">UM487</strain>
    </source>
</reference>
<feature type="region of interest" description="Disordered" evidence="1">
    <location>
        <begin position="1"/>
        <end position="60"/>
    </location>
</feature>
<dbReference type="PANTHER" id="PTHR37012">
    <property type="entry name" value="B-ZIP TRANSCRIPTION FACTOR (EUROFUNG)-RELATED"/>
    <property type="match status" value="1"/>
</dbReference>
<evidence type="ECO:0000313" key="2">
    <source>
        <dbReference type="EMBL" id="OAQ96118.1"/>
    </source>
</evidence>
<dbReference type="EMBL" id="LUKN01004339">
    <property type="protein sequence ID" value="OAQ96118.1"/>
    <property type="molecule type" value="Genomic_DNA"/>
</dbReference>
<organism evidence="2 3">
    <name type="scientific">Cordyceps confragosa</name>
    <name type="common">Lecanicillium lecanii</name>
    <dbReference type="NCBI Taxonomy" id="2714763"/>
    <lineage>
        <taxon>Eukaryota</taxon>
        <taxon>Fungi</taxon>
        <taxon>Dikarya</taxon>
        <taxon>Ascomycota</taxon>
        <taxon>Pezizomycotina</taxon>
        <taxon>Sordariomycetes</taxon>
        <taxon>Hypocreomycetidae</taxon>
        <taxon>Hypocreales</taxon>
        <taxon>Cordycipitaceae</taxon>
        <taxon>Akanthomyces</taxon>
    </lineage>
</organism>
<keyword evidence="3" id="KW-1185">Reference proteome</keyword>
<dbReference type="PANTHER" id="PTHR37012:SF7">
    <property type="entry name" value="B-ZIP TRANSCRIPTION FACTOR (EUROFUNG)-RELATED"/>
    <property type="match status" value="1"/>
</dbReference>
<dbReference type="OrthoDB" id="4161589at2759"/>
<dbReference type="InterPro" id="IPR021833">
    <property type="entry name" value="DUF3425"/>
</dbReference>
<dbReference type="Proteomes" id="UP000243081">
    <property type="component" value="Unassembled WGS sequence"/>
</dbReference>
<accession>A0A179I2Y1</accession>
<dbReference type="AlphaFoldDB" id="A0A179I2Y1"/>
<dbReference type="Pfam" id="PF11905">
    <property type="entry name" value="DUF3425"/>
    <property type="match status" value="1"/>
</dbReference>
<gene>
    <name evidence="2" type="ORF">LLEC1_05286</name>
</gene>
<feature type="compositionally biased region" description="Basic residues" evidence="1">
    <location>
        <begin position="37"/>
        <end position="54"/>
    </location>
</feature>
<sequence>MANQAPSTIPRLPLETAPLRFSHGLARPSTRSFDAARRKRERDRDCQRRKRQRDRQHTERLEARIRELQGQLETVQSQERAGLDRRIAYPGGDCTATPASECRSASATRPVATGESHDNHKSPSSRSPAQPPTSPIDSRHQRSPEMVTVSLPVLESCLAAPQWARLPLHGLSLMPDPRQCVRGSALPRFIVQMGADATLQRFCPPHPKIIDILYGGSENPLANLIVNECSKEPLLPPERLAANLALYKYCRWLIWPSEESFACLPEYMHPTALQLTVEHQWCIDLVLWPKLRESMIRNQSRIDMDAAIGLFLCSLRIRGSFNTNFISRQNNGDLEISSDFYSRFTDPAHWGLLSTFWAEYPYLVEGLDSSVKVTEQDLLLL</sequence>
<proteinExistence type="predicted"/>
<comment type="caution">
    <text evidence="2">The sequence shown here is derived from an EMBL/GenBank/DDBJ whole genome shotgun (WGS) entry which is preliminary data.</text>
</comment>
<evidence type="ECO:0000256" key="1">
    <source>
        <dbReference type="SAM" id="MobiDB-lite"/>
    </source>
</evidence>
<evidence type="ECO:0008006" key="4">
    <source>
        <dbReference type="Google" id="ProtNLM"/>
    </source>
</evidence>
<evidence type="ECO:0000313" key="3">
    <source>
        <dbReference type="Proteomes" id="UP000243081"/>
    </source>
</evidence>
<name>A0A179I2Y1_CORDF</name>
<feature type="region of interest" description="Disordered" evidence="1">
    <location>
        <begin position="73"/>
        <end position="144"/>
    </location>
</feature>
<dbReference type="OMA" id="RPVQGQM"/>
<protein>
    <recommendedName>
        <fullName evidence="4">BZIP domain-containing protein</fullName>
    </recommendedName>
</protein>